<reference evidence="1" key="1">
    <citation type="journal article" date="2020" name="Fungal Divers.">
        <title>Resolving the Mortierellaceae phylogeny through synthesis of multi-gene phylogenetics and phylogenomics.</title>
        <authorList>
            <person name="Vandepol N."/>
            <person name="Liber J."/>
            <person name="Desiro A."/>
            <person name="Na H."/>
            <person name="Kennedy M."/>
            <person name="Barry K."/>
            <person name="Grigoriev I.V."/>
            <person name="Miller A.N."/>
            <person name="O'Donnell K."/>
            <person name="Stajich J.E."/>
            <person name="Bonito G."/>
        </authorList>
    </citation>
    <scope>NUCLEOTIDE SEQUENCE</scope>
    <source>
        <strain evidence="1">NVP60</strain>
    </source>
</reference>
<comment type="caution">
    <text evidence="1">The sequence shown here is derived from an EMBL/GenBank/DDBJ whole genome shotgun (WGS) entry which is preliminary data.</text>
</comment>
<dbReference type="OrthoDB" id="2374315at2759"/>
<name>A0A9P6QX86_9FUNG</name>
<proteinExistence type="predicted"/>
<feature type="non-terminal residue" evidence="1">
    <location>
        <position position="1"/>
    </location>
</feature>
<accession>A0A9P6QX86</accession>
<dbReference type="AlphaFoldDB" id="A0A9P6QX86"/>
<dbReference type="Proteomes" id="UP000823405">
    <property type="component" value="Unassembled WGS sequence"/>
</dbReference>
<evidence type="ECO:0000313" key="2">
    <source>
        <dbReference type="Proteomes" id="UP000823405"/>
    </source>
</evidence>
<sequence length="167" mass="18953">NIEPVSDALAESLSDLMRSSNIGTTLQHQVCQHLNLLTALQELCLGVQPTDELEYREVLNGVQEDCLDLSLESGLSRMEDLTELRVLSVMRMKHKIRLEEVKWMVAHWPKLEAIPGLLSSATYEESDEELEALQDEEQHIIHWIKEHKPLLKYGAVVAPKGSLEEQS</sequence>
<dbReference type="EMBL" id="JAAAIN010001466">
    <property type="protein sequence ID" value="KAG0302816.1"/>
    <property type="molecule type" value="Genomic_DNA"/>
</dbReference>
<protein>
    <submittedName>
        <fullName evidence="1">Uncharacterized protein</fullName>
    </submittedName>
</protein>
<organism evidence="1 2">
    <name type="scientific">Linnemannia gamsii</name>
    <dbReference type="NCBI Taxonomy" id="64522"/>
    <lineage>
        <taxon>Eukaryota</taxon>
        <taxon>Fungi</taxon>
        <taxon>Fungi incertae sedis</taxon>
        <taxon>Mucoromycota</taxon>
        <taxon>Mortierellomycotina</taxon>
        <taxon>Mortierellomycetes</taxon>
        <taxon>Mortierellales</taxon>
        <taxon>Mortierellaceae</taxon>
        <taxon>Linnemannia</taxon>
    </lineage>
</organism>
<gene>
    <name evidence="1" type="ORF">BGZ97_002161</name>
</gene>
<keyword evidence="2" id="KW-1185">Reference proteome</keyword>
<evidence type="ECO:0000313" key="1">
    <source>
        <dbReference type="EMBL" id="KAG0302816.1"/>
    </source>
</evidence>